<evidence type="ECO:0000313" key="1">
    <source>
        <dbReference type="EMBL" id="CAF4150081.1"/>
    </source>
</evidence>
<protein>
    <submittedName>
        <fullName evidence="1">Uncharacterized protein</fullName>
    </submittedName>
</protein>
<sequence>MEKYNLSFIELDENQNHEDFVIVWLSLDDVPNSTANFNNYLKKYDSREA</sequence>
<comment type="caution">
    <text evidence="1">The sequence shown here is derived from an EMBL/GenBank/DDBJ whole genome shotgun (WGS) entry which is preliminary data.</text>
</comment>
<reference evidence="1" key="1">
    <citation type="submission" date="2021-02" db="EMBL/GenBank/DDBJ databases">
        <authorList>
            <person name="Nowell W R."/>
        </authorList>
    </citation>
    <scope>NUCLEOTIDE SEQUENCE</scope>
</reference>
<feature type="non-terminal residue" evidence="1">
    <location>
        <position position="49"/>
    </location>
</feature>
<dbReference type="Proteomes" id="UP000663844">
    <property type="component" value="Unassembled WGS sequence"/>
</dbReference>
<dbReference type="AlphaFoldDB" id="A0A819YJ46"/>
<accession>A0A819YJ46</accession>
<organism evidence="1 2">
    <name type="scientific">Adineta steineri</name>
    <dbReference type="NCBI Taxonomy" id="433720"/>
    <lineage>
        <taxon>Eukaryota</taxon>
        <taxon>Metazoa</taxon>
        <taxon>Spiralia</taxon>
        <taxon>Gnathifera</taxon>
        <taxon>Rotifera</taxon>
        <taxon>Eurotatoria</taxon>
        <taxon>Bdelloidea</taxon>
        <taxon>Adinetida</taxon>
        <taxon>Adinetidae</taxon>
        <taxon>Adineta</taxon>
    </lineage>
</organism>
<gene>
    <name evidence="1" type="ORF">OXD698_LOCUS38022</name>
</gene>
<proteinExistence type="predicted"/>
<evidence type="ECO:0000313" key="2">
    <source>
        <dbReference type="Proteomes" id="UP000663844"/>
    </source>
</evidence>
<dbReference type="EMBL" id="CAJOAZ010006959">
    <property type="protein sequence ID" value="CAF4150081.1"/>
    <property type="molecule type" value="Genomic_DNA"/>
</dbReference>
<name>A0A819YJ46_9BILA</name>